<reference evidence="6 7" key="1">
    <citation type="journal article" date="2007" name="Nat. Biotechnol.">
        <title>Genome sequence and identification of candidate vaccine antigens from the animal pathogen Dichelobacter nodosus.</title>
        <authorList>
            <person name="Myers G.S."/>
            <person name="Parker D."/>
            <person name="Al-Hasani K."/>
            <person name="Kennan R.M."/>
            <person name="Seemann T."/>
            <person name="Ren Q."/>
            <person name="Badger J.H."/>
            <person name="Selengut J.D."/>
            <person name="Deboy R.T."/>
            <person name="Tettelin H."/>
            <person name="Boyce J.D."/>
            <person name="McCarl V.P."/>
            <person name="Han X."/>
            <person name="Nelson W.C."/>
            <person name="Madupu R."/>
            <person name="Mohamoud Y."/>
            <person name="Holley T."/>
            <person name="Fedorova N."/>
            <person name="Khouri H."/>
            <person name="Bottomley S.P."/>
            <person name="Whittington R.J."/>
            <person name="Adler B."/>
            <person name="Songer J.G."/>
            <person name="Rood J.I."/>
            <person name="Paulsen I.T."/>
        </authorList>
    </citation>
    <scope>NUCLEOTIDE SEQUENCE [LARGE SCALE GENOMIC DNA]</scope>
    <source>
        <strain evidence="6 7">VCS1703A</strain>
    </source>
</reference>
<evidence type="ECO:0000256" key="1">
    <source>
        <dbReference type="ARBA" id="ARBA00004236"/>
    </source>
</evidence>
<feature type="transmembrane region" description="Helical" evidence="5">
    <location>
        <begin position="33"/>
        <end position="53"/>
    </location>
</feature>
<dbReference type="InterPro" id="IPR027304">
    <property type="entry name" value="Trigger_fact/SurA_dom_sf"/>
</dbReference>
<dbReference type="AlphaFoldDB" id="A5EY81"/>
<dbReference type="SUPFAM" id="SSF109998">
    <property type="entry name" value="Triger factor/SurA peptide-binding domain-like"/>
    <property type="match status" value="1"/>
</dbReference>
<dbReference type="Gene3D" id="1.10.4030.10">
    <property type="entry name" value="Porin chaperone SurA, peptide-binding domain"/>
    <property type="match status" value="1"/>
</dbReference>
<dbReference type="PANTHER" id="PTHR47529">
    <property type="entry name" value="PEPTIDYL-PROLYL CIS-TRANS ISOMERASE D"/>
    <property type="match status" value="1"/>
</dbReference>
<evidence type="ECO:0000256" key="5">
    <source>
        <dbReference type="SAM" id="Phobius"/>
    </source>
</evidence>
<dbReference type="EMBL" id="CP000513">
    <property type="protein sequence ID" value="ABQ13647.1"/>
    <property type="molecule type" value="Genomic_DNA"/>
</dbReference>
<keyword evidence="6" id="KW-0413">Isomerase</keyword>
<evidence type="ECO:0000313" key="6">
    <source>
        <dbReference type="EMBL" id="ABQ13647.1"/>
    </source>
</evidence>
<dbReference type="Gene3D" id="3.10.50.40">
    <property type="match status" value="1"/>
</dbReference>
<evidence type="ECO:0000256" key="2">
    <source>
        <dbReference type="ARBA" id="ARBA00022475"/>
    </source>
</evidence>
<proteinExistence type="predicted"/>
<dbReference type="HOGENOM" id="CLU_447385_0_0_6"/>
<dbReference type="Pfam" id="PF13624">
    <property type="entry name" value="SurA_N_3"/>
    <property type="match status" value="1"/>
</dbReference>
<dbReference type="Proteomes" id="UP000000248">
    <property type="component" value="Chromosome"/>
</dbReference>
<keyword evidence="5" id="KW-0812">Transmembrane</keyword>
<dbReference type="eggNOG" id="COG0760">
    <property type="taxonomic scope" value="Bacteria"/>
</dbReference>
<name>A5EY81_DICNV</name>
<comment type="subcellular location">
    <subcellularLocation>
        <location evidence="1">Cell membrane</location>
    </subcellularLocation>
</comment>
<accession>A5EY81</accession>
<sequence>MLFLTRSPRISHLILVDGSFMADAVSEKKGNRFTYALVGVAGLGVVFIGVPILTPKYQPATVAQVNGISIEQHDFNRMVSHLQQRLTNIPSKEVRELALQQIINETLLRQHALQSGYLASRQDLYTAVKAQFGDNETYEKWLKSQRITAQNYEAGLYHDLTVSQYYQLLGKTVFIGDELQNAFYRLFSQQRDVTLFTLPLAEKIASVKTTPEVLRAYYEENRARYMSDETVSVRYVILDAAHLAGNAEISEQELAAARAAMVNDDRRDGQYIIFDDKAVAEQTAAALAQGERSFADIVAAIEKKELAGQSGLFDLHKKGEGPSEKADEVLFSLQKTGDTSALFDTEYGAMLVQLGKVVAADLDEAALRSKLLAEKNQERYTHLANEAFDTVVRGGTIDDIAALAKSAPQQLSQITAHTAQPDWLTKAELQNVLFGADAMATGKLGTPIELDETRSLFYEVDARVLPKELPYEQVETQVTRDYRTDEAKKALRITADTLATQLVAGDDLDTQTLGESAKAVYQKIGEFKVPEKMDNAIFQQVMQQHEKVAQLEATNGDLVVSRIDAVYDGSVDAVPKEAVDLFNQQMVLTYQTDAMRGYTDWLRQRANIKTNQSLLKDEEDL</sequence>
<dbReference type="PANTHER" id="PTHR47529:SF1">
    <property type="entry name" value="PERIPLASMIC CHAPERONE PPID"/>
    <property type="match status" value="1"/>
</dbReference>
<dbReference type="GO" id="GO:0003755">
    <property type="term" value="F:peptidyl-prolyl cis-trans isomerase activity"/>
    <property type="evidence" value="ECO:0007669"/>
    <property type="project" value="InterPro"/>
</dbReference>
<gene>
    <name evidence="6" type="ordered locus">DNO_0916</name>
</gene>
<keyword evidence="4" id="KW-0143">Chaperone</keyword>
<evidence type="ECO:0000256" key="4">
    <source>
        <dbReference type="ARBA" id="ARBA00023186"/>
    </source>
</evidence>
<evidence type="ECO:0000256" key="3">
    <source>
        <dbReference type="ARBA" id="ARBA00023136"/>
    </source>
</evidence>
<dbReference type="KEGG" id="dno:DNO_0916"/>
<keyword evidence="3 5" id="KW-0472">Membrane</keyword>
<dbReference type="STRING" id="246195.DNO_0916"/>
<keyword evidence="5" id="KW-1133">Transmembrane helix</keyword>
<keyword evidence="7" id="KW-1185">Reference proteome</keyword>
<keyword evidence="2" id="KW-1003">Cell membrane</keyword>
<dbReference type="SUPFAM" id="SSF54534">
    <property type="entry name" value="FKBP-like"/>
    <property type="match status" value="1"/>
</dbReference>
<protein>
    <submittedName>
        <fullName evidence="6">Peptidylprolyl cis-trans isomerase</fullName>
    </submittedName>
</protein>
<dbReference type="GO" id="GO:0005886">
    <property type="term" value="C:plasma membrane"/>
    <property type="evidence" value="ECO:0007669"/>
    <property type="project" value="UniProtKB-SubCell"/>
</dbReference>
<dbReference type="InterPro" id="IPR046357">
    <property type="entry name" value="PPIase_dom_sf"/>
</dbReference>
<organism evidence="6 7">
    <name type="scientific">Dichelobacter nodosus (strain VCS1703A)</name>
    <dbReference type="NCBI Taxonomy" id="246195"/>
    <lineage>
        <taxon>Bacteria</taxon>
        <taxon>Pseudomonadati</taxon>
        <taxon>Pseudomonadota</taxon>
        <taxon>Gammaproteobacteria</taxon>
        <taxon>Cardiobacteriales</taxon>
        <taxon>Cardiobacteriaceae</taxon>
        <taxon>Dichelobacter</taxon>
    </lineage>
</organism>
<dbReference type="InterPro" id="IPR052029">
    <property type="entry name" value="PpiD_chaperone"/>
</dbReference>
<evidence type="ECO:0000313" key="7">
    <source>
        <dbReference type="Proteomes" id="UP000000248"/>
    </source>
</evidence>